<evidence type="ECO:0000256" key="2">
    <source>
        <dbReference type="ARBA" id="ARBA00009240"/>
    </source>
</evidence>
<evidence type="ECO:0000256" key="1">
    <source>
        <dbReference type="ARBA" id="ARBA00004286"/>
    </source>
</evidence>
<evidence type="ECO:0000256" key="12">
    <source>
        <dbReference type="SAM" id="MobiDB-lite"/>
    </source>
</evidence>
<keyword evidence="8" id="KW-0862">Zinc</keyword>
<evidence type="ECO:0000256" key="5">
    <source>
        <dbReference type="ARBA" id="ARBA00022723"/>
    </source>
</evidence>
<comment type="similarity">
    <text evidence="2">Belongs to the UVSSA family.</text>
</comment>
<feature type="compositionally biased region" description="Basic residues" evidence="12">
    <location>
        <begin position="711"/>
        <end position="725"/>
    </location>
</feature>
<keyword evidence="6" id="KW-0227">DNA damage</keyword>
<evidence type="ECO:0000256" key="4">
    <source>
        <dbReference type="ARBA" id="ARBA00022454"/>
    </source>
</evidence>
<dbReference type="InterPro" id="IPR049431">
    <property type="entry name" value="UVSSA_C"/>
</dbReference>
<keyword evidence="5" id="KW-0479">Metal-binding</keyword>
<evidence type="ECO:0000256" key="8">
    <source>
        <dbReference type="ARBA" id="ARBA00022833"/>
    </source>
</evidence>
<feature type="compositionally biased region" description="Basic and acidic residues" evidence="12">
    <location>
        <begin position="656"/>
        <end position="683"/>
    </location>
</feature>
<feature type="region of interest" description="Disordered" evidence="12">
    <location>
        <begin position="699"/>
        <end position="740"/>
    </location>
</feature>
<keyword evidence="15" id="KW-1185">Reference proteome</keyword>
<evidence type="ECO:0000256" key="9">
    <source>
        <dbReference type="ARBA" id="ARBA00023054"/>
    </source>
</evidence>
<protein>
    <recommendedName>
        <fullName evidence="3">UV-stimulated scaffold protein A</fullName>
    </recommendedName>
</protein>
<feature type="region of interest" description="Disordered" evidence="12">
    <location>
        <begin position="653"/>
        <end position="685"/>
    </location>
</feature>
<comment type="subcellular location">
    <subcellularLocation>
        <location evidence="1">Chromosome</location>
    </subcellularLocation>
</comment>
<evidence type="ECO:0000313" key="14">
    <source>
        <dbReference type="EMBL" id="KAG6935908.1"/>
    </source>
</evidence>
<dbReference type="Proteomes" id="UP000765507">
    <property type="component" value="Unassembled WGS sequence"/>
</dbReference>
<evidence type="ECO:0000256" key="11">
    <source>
        <dbReference type="SAM" id="Coils"/>
    </source>
</evidence>
<feature type="region of interest" description="Disordered" evidence="12">
    <location>
        <begin position="531"/>
        <end position="555"/>
    </location>
</feature>
<reference evidence="14 15" key="1">
    <citation type="journal article" date="2020" name="G3 (Bethesda)">
        <title>Draft Genome of the Common Snapping Turtle, Chelydra serpentina, a Model for Phenotypic Plasticity in Reptiles.</title>
        <authorList>
            <person name="Das D."/>
            <person name="Singh S.K."/>
            <person name="Bierstedt J."/>
            <person name="Erickson A."/>
            <person name="Galli G.L.J."/>
            <person name="Crossley D.A. 2nd"/>
            <person name="Rhen T."/>
        </authorList>
    </citation>
    <scope>NUCLEOTIDE SEQUENCE [LARGE SCALE GENOMIC DNA]</scope>
    <source>
        <strain evidence="14">KW</strain>
    </source>
</reference>
<dbReference type="GO" id="GO:0009411">
    <property type="term" value="P:response to UV"/>
    <property type="evidence" value="ECO:0007669"/>
    <property type="project" value="InterPro"/>
</dbReference>
<dbReference type="OrthoDB" id="5594015at2759"/>
<dbReference type="Pfam" id="PF20867">
    <property type="entry name" value="UVSSA_N"/>
    <property type="match status" value="1"/>
</dbReference>
<evidence type="ECO:0000256" key="3">
    <source>
        <dbReference type="ARBA" id="ARBA00022111"/>
    </source>
</evidence>
<proteinExistence type="inferred from homology"/>
<dbReference type="PANTHER" id="PTHR28670:SF1">
    <property type="entry name" value="UV-STIMULATED SCAFFOLD PROTEIN A"/>
    <property type="match status" value="1"/>
</dbReference>
<evidence type="ECO:0000256" key="7">
    <source>
        <dbReference type="ARBA" id="ARBA00022771"/>
    </source>
</evidence>
<keyword evidence="10" id="KW-0234">DNA repair</keyword>
<evidence type="ECO:0000256" key="6">
    <source>
        <dbReference type="ARBA" id="ARBA00022763"/>
    </source>
</evidence>
<feature type="coiled-coil region" evidence="11">
    <location>
        <begin position="199"/>
        <end position="226"/>
    </location>
</feature>
<dbReference type="GO" id="GO:0006283">
    <property type="term" value="P:transcription-coupled nucleotide-excision repair"/>
    <property type="evidence" value="ECO:0007669"/>
    <property type="project" value="TreeGrafter"/>
</dbReference>
<feature type="domain" description="UV-stimulated scaffold protein A C-terminal" evidence="13">
    <location>
        <begin position="561"/>
        <end position="666"/>
    </location>
</feature>
<dbReference type="Pfam" id="PF09740">
    <property type="entry name" value="DUF2043"/>
    <property type="match status" value="1"/>
</dbReference>
<accession>A0A8T1T4D2</accession>
<evidence type="ECO:0000259" key="13">
    <source>
        <dbReference type="Pfam" id="PF09740"/>
    </source>
</evidence>
<organism evidence="14 15">
    <name type="scientific">Chelydra serpentina</name>
    <name type="common">Snapping turtle</name>
    <name type="synonym">Testudo serpentina</name>
    <dbReference type="NCBI Taxonomy" id="8475"/>
    <lineage>
        <taxon>Eukaryota</taxon>
        <taxon>Metazoa</taxon>
        <taxon>Chordata</taxon>
        <taxon>Craniata</taxon>
        <taxon>Vertebrata</taxon>
        <taxon>Euteleostomi</taxon>
        <taxon>Archelosauria</taxon>
        <taxon>Testudinata</taxon>
        <taxon>Testudines</taxon>
        <taxon>Cryptodira</taxon>
        <taxon>Durocryptodira</taxon>
        <taxon>Americhelydia</taxon>
        <taxon>Chelydroidea</taxon>
        <taxon>Chelydridae</taxon>
        <taxon>Chelydra</taxon>
    </lineage>
</organism>
<gene>
    <name evidence="14" type="primary">UVSSA</name>
    <name evidence="14" type="ORF">G0U57_013935</name>
</gene>
<dbReference type="Gene3D" id="1.25.40.90">
    <property type="match status" value="1"/>
</dbReference>
<keyword evidence="4" id="KW-0158">Chromosome</keyword>
<comment type="caution">
    <text evidence="14">The sequence shown here is derived from an EMBL/GenBank/DDBJ whole genome shotgun (WGS) entry which is preliminary data.</text>
</comment>
<dbReference type="EMBL" id="JAHGAV010000039">
    <property type="protein sequence ID" value="KAG6935908.1"/>
    <property type="molecule type" value="Genomic_DNA"/>
</dbReference>
<feature type="non-terminal residue" evidence="14">
    <location>
        <position position="779"/>
    </location>
</feature>
<dbReference type="PANTHER" id="PTHR28670">
    <property type="entry name" value="UV-STIMULATED SCAFFOLD PROTEIN A"/>
    <property type="match status" value="1"/>
</dbReference>
<evidence type="ECO:0000256" key="10">
    <source>
        <dbReference type="ARBA" id="ARBA00023204"/>
    </source>
</evidence>
<dbReference type="GO" id="GO:0000993">
    <property type="term" value="F:RNA polymerase II complex binding"/>
    <property type="evidence" value="ECO:0007669"/>
    <property type="project" value="TreeGrafter"/>
</dbReference>
<dbReference type="GO" id="GO:0005694">
    <property type="term" value="C:chromosome"/>
    <property type="evidence" value="ECO:0007669"/>
    <property type="project" value="UniProtKB-SubCell"/>
</dbReference>
<dbReference type="InterPro" id="IPR018610">
    <property type="entry name" value="UVSSA"/>
</dbReference>
<evidence type="ECO:0000313" key="15">
    <source>
        <dbReference type="Proteomes" id="UP000765507"/>
    </source>
</evidence>
<keyword evidence="9 11" id="KW-0175">Coiled coil</keyword>
<dbReference type="InterPro" id="IPR008942">
    <property type="entry name" value="ENTH_VHS"/>
</dbReference>
<dbReference type="GO" id="GO:0008270">
    <property type="term" value="F:zinc ion binding"/>
    <property type="evidence" value="ECO:0007669"/>
    <property type="project" value="UniProtKB-KW"/>
</dbReference>
<sequence>RRQAFGFVKAGAGVRGHCPVSGPRGVSAGAPMDQKLSQLVEDLTTSGDPQLNPEKMKELKKICKSSDEHISHAYHLLMTQLNQEHAEIRFSAFQIVDELFTRSHQFRTLIISNFQEFLELTIETDYEQPLPPPKEVAQKLKKTAIKSVQDWHEKYGEAYKKLSLGYHFLKQNKKVDFQDVNVRTLAERRREEEKQKRLDNIYKEKAKRAEKEMEEMSQEIQDTLTEMENCFRLLMPDPFDFTVNDAELEPVTERTAIEDKPTSSLSMQIADRQPSLLGQMDDEQPCCSKDLPSVSPCLIVDRNRDLNEELGLPEQKEIDRGECSEAEIIAAATDDDDYETFVRNHGLGSHKYTLNLDISTDVKVRENEDNTAIINNIMDAHKLIRNKFLPSVQSWIQLFTRAGINDGCLRCAIDFKNKLQTAMEKHKEMNIDYKERKRKVMKVSDNEDDEDEDEFVEVPEKEGYEPYIPDHLRKEYGLEPQSSPKTLAKGIVVRPALLSSHSQSERNEEELDPTCAAATLKLIRDKLPKLPSLNTSVSANPEPAASGELDSETGKLEEERAKAPIIPFGLDLYYWGQDQPTAGKILKFSSQHRFWAPNEMDEEVENKEVAEMLKSRCITFSGKFEPVKHKCRAPMPDGRLCERQDRVKCPFHGKIIPRDESGNPVNPEDKMREEKQRFEKQAEQPEWQDPEFMREVEAATGVDLGSSRYSGKGKGRKNKGKKKKYPNLTDLKQEANTSRSRLEKKVFNKGAMKRVVKAMNRMDQKKHEKFANQFNYALN</sequence>
<name>A0A8T1T4D2_CHESE</name>
<keyword evidence="7" id="KW-0863">Zinc-finger</keyword>
<dbReference type="InterPro" id="IPR049408">
    <property type="entry name" value="UVSSA_N_a-solenoid_rpt"/>
</dbReference>
<dbReference type="AlphaFoldDB" id="A0A8T1T4D2"/>